<comment type="caution">
    <text evidence="1">The sequence shown here is derived from an EMBL/GenBank/DDBJ whole genome shotgun (WGS) entry which is preliminary data.</text>
</comment>
<evidence type="ECO:0000313" key="2">
    <source>
        <dbReference type="Proteomes" id="UP000245396"/>
    </source>
</evidence>
<dbReference type="OrthoDB" id="1496333at2"/>
<reference evidence="1 2" key="1">
    <citation type="submission" date="2018-05" db="EMBL/GenBank/DDBJ databases">
        <title>Genomic Encyclopedia of Type Strains, Phase IV (KMG-IV): sequencing the most valuable type-strain genomes for metagenomic binning, comparative biology and taxonomic classification.</title>
        <authorList>
            <person name="Goeker M."/>
        </authorList>
    </citation>
    <scope>NUCLEOTIDE SEQUENCE [LARGE SCALE GENOMIC DNA]</scope>
    <source>
        <strain evidence="1 2">DSM 6986</strain>
    </source>
</reference>
<dbReference type="Pfam" id="PF13481">
    <property type="entry name" value="AAA_25"/>
    <property type="match status" value="1"/>
</dbReference>
<sequence length="522" mass="56491">MTSAQPRATPAPDSRESLVFGIYDRLRDHDHCAVDVVLVPTMADGEPDWAKADPANVEALPADEWPEDERVASRAAVLVDHVDGCWTDSSFVIRLNGDTPELIQIHGREEDRPVAEQIIARDIGAEPPVSVASKLQESLAKLTEKFAREREAANDNTPPAGAVLEVVDPADLADKPVPPRQWYVEGMIPARNVTLLSGDGGTGKSLLALQFAVAGALGIGTLGLNPAHGRTLVLAAEEELDELHRRLSDICHAHGTGMAGLRNMMRVIPAAGRDVELVRADPRSKAVHPTKVMEALIDQIVTFQPSMVVLDTSADLFGGDEINRSQVRQFVSMLRGIALKLDVAVLLLSHPSVAGMQTGTGLSGSTAWNNSVRSRLYLTADKDDEDARLLKGMKSNYGRKGDELKLRWQDGAFVLDDGKPTAAAGLLNRRADEKFRELLSAINRTGQRVAPTKGVNYAPSIMAMRPDTDGQDKKALEGAMHRLLAGGLIKVVLDGPRSKQRQRLIVTAEDFGPDRESEQEAA</sequence>
<dbReference type="Proteomes" id="UP000245396">
    <property type="component" value="Unassembled WGS sequence"/>
</dbReference>
<protein>
    <submittedName>
        <fullName evidence="1">RecA-family ATPase</fullName>
    </submittedName>
</protein>
<keyword evidence="2" id="KW-1185">Reference proteome</keyword>
<dbReference type="InterPro" id="IPR027417">
    <property type="entry name" value="P-loop_NTPase"/>
</dbReference>
<evidence type="ECO:0000313" key="1">
    <source>
        <dbReference type="EMBL" id="PWJ84877.1"/>
    </source>
</evidence>
<dbReference type="RefSeq" id="WP_109612297.1">
    <property type="nucleotide sequence ID" value="NZ_QGGG01000004.1"/>
</dbReference>
<dbReference type="AlphaFoldDB" id="A0A316CA03"/>
<proteinExistence type="predicted"/>
<accession>A0A316CA03</accession>
<gene>
    <name evidence="1" type="ORF">C7441_104145</name>
</gene>
<dbReference type="SUPFAM" id="SSF52540">
    <property type="entry name" value="P-loop containing nucleoside triphosphate hydrolases"/>
    <property type="match status" value="1"/>
</dbReference>
<name>A0A316CA03_PSESE</name>
<dbReference type="Gene3D" id="3.40.50.300">
    <property type="entry name" value="P-loop containing nucleotide triphosphate hydrolases"/>
    <property type="match status" value="1"/>
</dbReference>
<dbReference type="EMBL" id="QGGG01000004">
    <property type="protein sequence ID" value="PWJ84877.1"/>
    <property type="molecule type" value="Genomic_DNA"/>
</dbReference>
<organism evidence="1 2">
    <name type="scientific">Pseudaminobacter salicylatoxidans</name>
    <dbReference type="NCBI Taxonomy" id="93369"/>
    <lineage>
        <taxon>Bacteria</taxon>
        <taxon>Pseudomonadati</taxon>
        <taxon>Pseudomonadota</taxon>
        <taxon>Alphaproteobacteria</taxon>
        <taxon>Hyphomicrobiales</taxon>
        <taxon>Phyllobacteriaceae</taxon>
        <taxon>Pseudaminobacter</taxon>
    </lineage>
</organism>